<dbReference type="GO" id="GO:0006281">
    <property type="term" value="P:DNA repair"/>
    <property type="evidence" value="ECO:0007669"/>
    <property type="project" value="UniProtKB-KW"/>
</dbReference>
<dbReference type="PROSITE" id="PS00893">
    <property type="entry name" value="NUDIX_BOX"/>
    <property type="match status" value="1"/>
</dbReference>
<evidence type="ECO:0000256" key="16">
    <source>
        <dbReference type="ARBA" id="ARBA00042798"/>
    </source>
</evidence>
<dbReference type="InterPro" id="IPR020084">
    <property type="entry name" value="NUDIX_hydrolase_CS"/>
</dbReference>
<dbReference type="PANTHER" id="PTHR47707">
    <property type="entry name" value="8-OXO-DGTP DIPHOSPHATASE"/>
    <property type="match status" value="1"/>
</dbReference>
<feature type="binding site" evidence="17">
    <location>
        <begin position="31"/>
        <end position="34"/>
    </location>
    <ligand>
        <name>8-oxo-dGTP</name>
        <dbReference type="ChEBI" id="CHEBI:77896"/>
    </ligand>
</feature>
<evidence type="ECO:0000256" key="17">
    <source>
        <dbReference type="PIRSR" id="PIRSR603561-1"/>
    </source>
</evidence>
<dbReference type="Pfam" id="PF02581">
    <property type="entry name" value="TMP-TENI"/>
    <property type="match status" value="1"/>
</dbReference>
<dbReference type="SUPFAM" id="SSF55811">
    <property type="entry name" value="Nudix"/>
    <property type="match status" value="1"/>
</dbReference>
<comment type="cofactor">
    <cofactor evidence="1 18">
        <name>Mg(2+)</name>
        <dbReference type="ChEBI" id="CHEBI:18420"/>
    </cofactor>
</comment>
<evidence type="ECO:0000256" key="3">
    <source>
        <dbReference type="ARBA" id="ARBA00022457"/>
    </source>
</evidence>
<comment type="catalytic activity">
    <reaction evidence="10">
        <text>8-oxo-dGTP + H2O = 8-oxo-dGMP + diphosphate + H(+)</text>
        <dbReference type="Rhea" id="RHEA:31575"/>
        <dbReference type="ChEBI" id="CHEBI:15377"/>
        <dbReference type="ChEBI" id="CHEBI:15378"/>
        <dbReference type="ChEBI" id="CHEBI:33019"/>
        <dbReference type="ChEBI" id="CHEBI:63224"/>
        <dbReference type="ChEBI" id="CHEBI:77896"/>
        <dbReference type="EC" id="3.6.1.55"/>
    </reaction>
</comment>
<dbReference type="GO" id="GO:0008413">
    <property type="term" value="F:8-oxo-7,8-dihydroguanosine triphosphate pyrophosphatase activity"/>
    <property type="evidence" value="ECO:0007669"/>
    <property type="project" value="InterPro"/>
</dbReference>
<evidence type="ECO:0000256" key="1">
    <source>
        <dbReference type="ARBA" id="ARBA00001946"/>
    </source>
</evidence>
<name>A0A831RLD4_9GAMM</name>
<dbReference type="Proteomes" id="UP000886251">
    <property type="component" value="Unassembled WGS sequence"/>
</dbReference>
<keyword evidence="4" id="KW-0235">DNA replication</keyword>
<organism evidence="20">
    <name type="scientific">Sedimenticola thiotaurini</name>
    <dbReference type="NCBI Taxonomy" id="1543721"/>
    <lineage>
        <taxon>Bacteria</taxon>
        <taxon>Pseudomonadati</taxon>
        <taxon>Pseudomonadota</taxon>
        <taxon>Gammaproteobacteria</taxon>
        <taxon>Chromatiales</taxon>
        <taxon>Sedimenticolaceae</taxon>
        <taxon>Sedimenticola</taxon>
    </lineage>
</organism>
<dbReference type="GO" id="GO:0006260">
    <property type="term" value="P:DNA replication"/>
    <property type="evidence" value="ECO:0007669"/>
    <property type="project" value="UniProtKB-KW"/>
</dbReference>
<dbReference type="InterPro" id="IPR029119">
    <property type="entry name" value="MutY_C"/>
</dbReference>
<dbReference type="GO" id="GO:0044716">
    <property type="term" value="F:8-oxo-GDP phosphatase activity"/>
    <property type="evidence" value="ECO:0007669"/>
    <property type="project" value="TreeGrafter"/>
</dbReference>
<dbReference type="EC" id="3.6.1.55" evidence="12"/>
<dbReference type="AlphaFoldDB" id="A0A831RLD4"/>
<dbReference type="CDD" id="cd03425">
    <property type="entry name" value="NUDIX_MutT_NudA_like"/>
    <property type="match status" value="1"/>
</dbReference>
<evidence type="ECO:0000256" key="9">
    <source>
        <dbReference type="ARBA" id="ARBA00023204"/>
    </source>
</evidence>
<comment type="similarity">
    <text evidence="2">Belongs to the Nudix hydrolase family.</text>
</comment>
<evidence type="ECO:0000256" key="11">
    <source>
        <dbReference type="ARBA" id="ARBA00036904"/>
    </source>
</evidence>
<dbReference type="NCBIfam" id="TIGR00586">
    <property type="entry name" value="mutt"/>
    <property type="match status" value="1"/>
</dbReference>
<dbReference type="Gene3D" id="3.20.20.70">
    <property type="entry name" value="Aldolase class I"/>
    <property type="match status" value="1"/>
</dbReference>
<dbReference type="GO" id="GO:0035539">
    <property type="term" value="F:8-oxo-7,8-dihydrodeoxyguanosine triphosphate pyrophosphatase activity"/>
    <property type="evidence" value="ECO:0007669"/>
    <property type="project" value="UniProtKB-EC"/>
</dbReference>
<dbReference type="Pfam" id="PF14815">
    <property type="entry name" value="NUDIX_4"/>
    <property type="match status" value="1"/>
</dbReference>
<feature type="binding site" evidence="18">
    <location>
        <position position="54"/>
    </location>
    <ligand>
        <name>Mg(2+)</name>
        <dbReference type="ChEBI" id="CHEBI:18420"/>
    </ligand>
</feature>
<dbReference type="InterPro" id="IPR015797">
    <property type="entry name" value="NUDIX_hydrolase-like_dom_sf"/>
</dbReference>
<evidence type="ECO:0000256" key="5">
    <source>
        <dbReference type="ARBA" id="ARBA00022723"/>
    </source>
</evidence>
<comment type="catalytic activity">
    <reaction evidence="11">
        <text>8-oxo-GTP + H2O = 8-oxo-GMP + diphosphate + H(+)</text>
        <dbReference type="Rhea" id="RHEA:67616"/>
        <dbReference type="ChEBI" id="CHEBI:15377"/>
        <dbReference type="ChEBI" id="CHEBI:15378"/>
        <dbReference type="ChEBI" id="CHEBI:33019"/>
        <dbReference type="ChEBI" id="CHEBI:143553"/>
        <dbReference type="ChEBI" id="CHEBI:145694"/>
    </reaction>
</comment>
<dbReference type="InterPro" id="IPR000086">
    <property type="entry name" value="NUDIX_hydrolase_dom"/>
</dbReference>
<protein>
    <recommendedName>
        <fullName evidence="13">8-oxo-dGTP diphosphatase</fullName>
        <ecNumber evidence="12">3.6.1.55</ecNumber>
    </recommendedName>
    <alternativeName>
        <fullName evidence="16">7,8-dihydro-8-oxoguanine-triphosphatase</fullName>
    </alternativeName>
    <alternativeName>
        <fullName evidence="15">Mutator protein MutT</fullName>
    </alternativeName>
    <alternativeName>
        <fullName evidence="14">dGTP pyrophosphohydrolase</fullName>
    </alternativeName>
</protein>
<dbReference type="SUPFAM" id="SSF51391">
    <property type="entry name" value="Thiamin phosphate synthase"/>
    <property type="match status" value="1"/>
</dbReference>
<evidence type="ECO:0000256" key="8">
    <source>
        <dbReference type="ARBA" id="ARBA00022842"/>
    </source>
</evidence>
<dbReference type="Gene3D" id="3.90.79.10">
    <property type="entry name" value="Nucleoside Triphosphate Pyrophosphohydrolase"/>
    <property type="match status" value="1"/>
</dbReference>
<dbReference type="EMBL" id="DRKP01000020">
    <property type="protein sequence ID" value="HEB95115.1"/>
    <property type="molecule type" value="Genomic_DNA"/>
</dbReference>
<dbReference type="PROSITE" id="PS51462">
    <property type="entry name" value="NUDIX"/>
    <property type="match status" value="1"/>
</dbReference>
<dbReference type="InterPro" id="IPR020476">
    <property type="entry name" value="Nudix_hydrolase"/>
</dbReference>
<evidence type="ECO:0000256" key="13">
    <source>
        <dbReference type="ARBA" id="ARBA00040794"/>
    </source>
</evidence>
<keyword evidence="7 20" id="KW-0378">Hydrolase</keyword>
<evidence type="ECO:0000259" key="19">
    <source>
        <dbReference type="PROSITE" id="PS51462"/>
    </source>
</evidence>
<evidence type="ECO:0000313" key="20">
    <source>
        <dbReference type="EMBL" id="HEB95115.1"/>
    </source>
</evidence>
<gene>
    <name evidence="20" type="ORF">ENI96_01630</name>
</gene>
<dbReference type="InterPro" id="IPR036206">
    <property type="entry name" value="ThiamineP_synth_sf"/>
</dbReference>
<dbReference type="InterPro" id="IPR013785">
    <property type="entry name" value="Aldolase_TIM"/>
</dbReference>
<feature type="binding site" evidence="17">
    <location>
        <position position="25"/>
    </location>
    <ligand>
        <name>8-oxo-dGTP</name>
        <dbReference type="ChEBI" id="CHEBI:77896"/>
    </ligand>
</feature>
<dbReference type="InterPro" id="IPR047127">
    <property type="entry name" value="MutT-like"/>
</dbReference>
<dbReference type="GO" id="GO:0044715">
    <property type="term" value="F:8-oxo-dGDP phosphatase activity"/>
    <property type="evidence" value="ECO:0007669"/>
    <property type="project" value="TreeGrafter"/>
</dbReference>
<evidence type="ECO:0000256" key="4">
    <source>
        <dbReference type="ARBA" id="ARBA00022705"/>
    </source>
</evidence>
<keyword evidence="9" id="KW-0234">DNA repair</keyword>
<feature type="binding site" evidence="18">
    <location>
        <position position="34"/>
    </location>
    <ligand>
        <name>Mg(2+)</name>
        <dbReference type="ChEBI" id="CHEBI:18420"/>
    </ligand>
</feature>
<reference evidence="20" key="1">
    <citation type="journal article" date="2020" name="mSystems">
        <title>Genome- and Community-Level Interaction Insights into Carbon Utilization and Element Cycling Functions of Hydrothermarchaeota in Hydrothermal Sediment.</title>
        <authorList>
            <person name="Zhou Z."/>
            <person name="Liu Y."/>
            <person name="Xu W."/>
            <person name="Pan J."/>
            <person name="Luo Z.H."/>
            <person name="Li M."/>
        </authorList>
    </citation>
    <scope>NUCLEOTIDE SEQUENCE [LARGE SCALE GENOMIC DNA]</scope>
    <source>
        <strain evidence="20">HyVt-443</strain>
    </source>
</reference>
<evidence type="ECO:0000256" key="2">
    <source>
        <dbReference type="ARBA" id="ARBA00005582"/>
    </source>
</evidence>
<sequence length="320" mass="34957">MQVAVGVLRDRSGRVLLARRPAGTHQGGLWEFPGGKVEPGESPVRALGRELQEELGIHLLRHRPLIRITHAYPDRRVLLDVHLVDRWEGNPRGLEGQPLTWVAPERLADHPMPAADAPIVDAIRLPDRCLVTPPDLHDPARLLDGLQRSLQHGIRLVQLRLPGLESGAYRALARRAAALCHAHDARLLLNAPAEWVGPCGADGVHLNAGRLRACRERPLPTGMWVGASCHDAAELRLAEAIDADFALLSPVQPTASHPHARPLGWERFSALVEQASLPVYALGGVTPEQMETAWLHGAQGIAAIRGLWMGWPYPAANRAE</sequence>
<dbReference type="PANTHER" id="PTHR47707:SF1">
    <property type="entry name" value="NUDIX HYDROLASE FAMILY PROTEIN"/>
    <property type="match status" value="1"/>
</dbReference>
<feature type="binding site" evidence="17">
    <location>
        <position position="20"/>
    </location>
    <ligand>
        <name>8-oxo-dGTP</name>
        <dbReference type="ChEBI" id="CHEBI:77896"/>
    </ligand>
</feature>
<dbReference type="NCBIfam" id="NF006530">
    <property type="entry name" value="PRK08999.1"/>
    <property type="match status" value="1"/>
</dbReference>
<dbReference type="FunFam" id="3.90.79.10:FF:000014">
    <property type="entry name" value="8-oxo-dGTP diphosphatase MutT"/>
    <property type="match status" value="1"/>
</dbReference>
<keyword evidence="6" id="KW-0227">DNA damage</keyword>
<evidence type="ECO:0000256" key="6">
    <source>
        <dbReference type="ARBA" id="ARBA00022763"/>
    </source>
</evidence>
<evidence type="ECO:0000256" key="7">
    <source>
        <dbReference type="ARBA" id="ARBA00022801"/>
    </source>
</evidence>
<evidence type="ECO:0000256" key="10">
    <source>
        <dbReference type="ARBA" id="ARBA00035861"/>
    </source>
</evidence>
<comment type="caution">
    <text evidence="20">The sequence shown here is derived from an EMBL/GenBank/DDBJ whole genome shotgun (WGS) entry which is preliminary data.</text>
</comment>
<dbReference type="InterPro" id="IPR022998">
    <property type="entry name" value="ThiamineP_synth_TenI"/>
</dbReference>
<proteinExistence type="inferred from homology"/>
<keyword evidence="8 18" id="KW-0460">Magnesium</keyword>
<feature type="domain" description="Nudix hydrolase" evidence="19">
    <location>
        <begin position="1"/>
        <end position="127"/>
    </location>
</feature>
<dbReference type="PRINTS" id="PR00502">
    <property type="entry name" value="NUDIXFAMILY"/>
</dbReference>
<evidence type="ECO:0000256" key="18">
    <source>
        <dbReference type="PIRSR" id="PIRSR603561-2"/>
    </source>
</evidence>
<keyword evidence="3" id="KW-0515">Mutator protein</keyword>
<dbReference type="GO" id="GO:0046872">
    <property type="term" value="F:metal ion binding"/>
    <property type="evidence" value="ECO:0007669"/>
    <property type="project" value="UniProtKB-KW"/>
</dbReference>
<dbReference type="InterPro" id="IPR003561">
    <property type="entry name" value="Mutator_MutT"/>
</dbReference>
<evidence type="ECO:0000256" key="14">
    <source>
        <dbReference type="ARBA" id="ARBA00041592"/>
    </source>
</evidence>
<keyword evidence="5 18" id="KW-0479">Metal-binding</keyword>
<evidence type="ECO:0000256" key="15">
    <source>
        <dbReference type="ARBA" id="ARBA00041979"/>
    </source>
</evidence>
<dbReference type="CDD" id="cd00564">
    <property type="entry name" value="TMP_TenI"/>
    <property type="match status" value="1"/>
</dbReference>
<dbReference type="GO" id="GO:0009228">
    <property type="term" value="P:thiamine biosynthetic process"/>
    <property type="evidence" value="ECO:0007669"/>
    <property type="project" value="UniProtKB-KW"/>
</dbReference>
<accession>A0A831RLD4</accession>
<evidence type="ECO:0000256" key="12">
    <source>
        <dbReference type="ARBA" id="ARBA00038905"/>
    </source>
</evidence>